<dbReference type="GO" id="GO:0043161">
    <property type="term" value="P:proteasome-mediated ubiquitin-dependent protein catabolic process"/>
    <property type="evidence" value="ECO:0007669"/>
    <property type="project" value="TreeGrafter"/>
</dbReference>
<organism evidence="2">
    <name type="scientific">hydrothermal vent metagenome</name>
    <dbReference type="NCBI Taxonomy" id="652676"/>
    <lineage>
        <taxon>unclassified sequences</taxon>
        <taxon>metagenomes</taxon>
        <taxon>ecological metagenomes</taxon>
    </lineage>
</organism>
<evidence type="ECO:0008006" key="3">
    <source>
        <dbReference type="Google" id="ProtNLM"/>
    </source>
</evidence>
<dbReference type="PANTHER" id="PTHR24104">
    <property type="entry name" value="E3 UBIQUITIN-PROTEIN LIGASE NHLRC1-RELATED"/>
    <property type="match status" value="1"/>
</dbReference>
<evidence type="ECO:0000313" key="2">
    <source>
        <dbReference type="EMBL" id="VAX03815.1"/>
    </source>
</evidence>
<dbReference type="GO" id="GO:0000209">
    <property type="term" value="P:protein polyubiquitination"/>
    <property type="evidence" value="ECO:0007669"/>
    <property type="project" value="TreeGrafter"/>
</dbReference>
<dbReference type="Gene3D" id="2.120.10.30">
    <property type="entry name" value="TolB, C-terminal domain"/>
    <property type="match status" value="2"/>
</dbReference>
<reference evidence="2" key="1">
    <citation type="submission" date="2018-06" db="EMBL/GenBank/DDBJ databases">
        <authorList>
            <person name="Zhirakovskaya E."/>
        </authorList>
    </citation>
    <scope>NUCLEOTIDE SEQUENCE</scope>
</reference>
<proteinExistence type="predicted"/>
<dbReference type="AlphaFoldDB" id="A0A3B1BBY2"/>
<gene>
    <name evidence="2" type="ORF">MNBD_GAMMA20-285</name>
</gene>
<dbReference type="GO" id="GO:0008270">
    <property type="term" value="F:zinc ion binding"/>
    <property type="evidence" value="ECO:0007669"/>
    <property type="project" value="UniProtKB-KW"/>
</dbReference>
<protein>
    <recommendedName>
        <fullName evidence="3">NHL repeat domain protein</fullName>
    </recommendedName>
</protein>
<name>A0A3B1BBY2_9ZZZZ</name>
<dbReference type="PROSITE" id="PS51257">
    <property type="entry name" value="PROKAR_LIPOPROTEIN"/>
    <property type="match status" value="1"/>
</dbReference>
<sequence>MFYLPHKVMRKNVHPFLVLLTVTLLSGCAGDGIRKQAIELAYPPAPEEPRFYFERTITSSFDVKKTTAVDSLRQFATGTMGSASGLGKPYGVAVHQGRIYVTDTVKRAILMFDVPGKDFKLIGTEGPGKLRKPIGIDTAKSGDIYVVDNSARRAVVFDRDGNFLRAFGGQDLMTRPSGIAVSPDETRAYVIDTGGIETQEHHLLIFDAQTGEHLKTIGTRGRGEGDFNLALQVTTTPDGTVYVTDSGNFRVQAFDRDGNFKLAFGSVGRKSGQFARPKGIASDPDGRIYVADAAFGNFQIFDGKGRLLMFIGDRSQTPGPGRYMLPAGIAVDEDGRVYIVDQFFRKVDVFRPAGIEINQGYLGGEHYVEPKKG</sequence>
<dbReference type="EMBL" id="UOFU01000350">
    <property type="protein sequence ID" value="VAX03815.1"/>
    <property type="molecule type" value="Genomic_DNA"/>
</dbReference>
<dbReference type="Pfam" id="PF01436">
    <property type="entry name" value="NHL"/>
    <property type="match status" value="1"/>
</dbReference>
<dbReference type="Pfam" id="PF17170">
    <property type="entry name" value="DUF5128"/>
    <property type="match status" value="1"/>
</dbReference>
<keyword evidence="1" id="KW-0677">Repeat</keyword>
<dbReference type="GO" id="GO:0061630">
    <property type="term" value="F:ubiquitin protein ligase activity"/>
    <property type="evidence" value="ECO:0007669"/>
    <property type="project" value="TreeGrafter"/>
</dbReference>
<dbReference type="SUPFAM" id="SSF101898">
    <property type="entry name" value="NHL repeat"/>
    <property type="match status" value="1"/>
</dbReference>
<dbReference type="PROSITE" id="PS51125">
    <property type="entry name" value="NHL"/>
    <property type="match status" value="2"/>
</dbReference>
<dbReference type="InterPro" id="IPR011042">
    <property type="entry name" value="6-blade_b-propeller_TolB-like"/>
</dbReference>
<evidence type="ECO:0000256" key="1">
    <source>
        <dbReference type="ARBA" id="ARBA00022737"/>
    </source>
</evidence>
<accession>A0A3B1BBY2</accession>
<dbReference type="PANTHER" id="PTHR24104:SF25">
    <property type="entry name" value="PROTEIN LIN-41"/>
    <property type="match status" value="1"/>
</dbReference>
<dbReference type="InterPro" id="IPR001258">
    <property type="entry name" value="NHL_repeat"/>
</dbReference>
<dbReference type="InterPro" id="IPR050952">
    <property type="entry name" value="TRIM-NHL_E3_ligases"/>
</dbReference>